<dbReference type="PANTHER" id="PTHR34613:SF1">
    <property type="entry name" value="SLL6017 PROTEIN"/>
    <property type="match status" value="1"/>
</dbReference>
<dbReference type="NCBIfam" id="TIGR01784">
    <property type="entry name" value="T_den_put_tspse"/>
    <property type="match status" value="1"/>
</dbReference>
<sequence>MYDNICKFIAEEFSTDLASWLLGEPIQLTQLSPKELSIEPIRTDALILQQSNNLVLHVEFQTKTEATIPFRMTDYRLRVYRRYPDKEMHQVVIYLKQTASELVYQNTFALTRTRHEFEVIRLWEQPTEQFLNSPGLLPFAVLSRTDEKVEVLREVARRVEAISDRRVQSNVGASAFILAGLVLEKEIIQTILRRDIMEESVTYQELRREAREQGLQEGRTQGLQQGLQEGRIEGLQQGLQQGFQQVALNLLRSGMSLEQVANFTGLSVEQVTQLQLTSNQPEPPVSEDN</sequence>
<dbReference type="RefSeq" id="WP_046279978.1">
    <property type="nucleotide sequence ID" value="NZ_LATL02000108.1"/>
</dbReference>
<protein>
    <submittedName>
        <fullName evidence="1">Flagellar assembly protein H</fullName>
    </submittedName>
</protein>
<evidence type="ECO:0000313" key="2">
    <source>
        <dbReference type="Proteomes" id="UP000033607"/>
    </source>
</evidence>
<name>A0A0F5YDP4_9CYAN</name>
<organism evidence="1 2">
    <name type="scientific">Limnoraphis robusta CS-951</name>
    <dbReference type="NCBI Taxonomy" id="1637645"/>
    <lineage>
        <taxon>Bacteria</taxon>
        <taxon>Bacillati</taxon>
        <taxon>Cyanobacteriota</taxon>
        <taxon>Cyanophyceae</taxon>
        <taxon>Oscillatoriophycideae</taxon>
        <taxon>Oscillatoriales</taxon>
        <taxon>Sirenicapillariaceae</taxon>
        <taxon>Limnoraphis</taxon>
    </lineage>
</organism>
<dbReference type="InterPro" id="IPR010106">
    <property type="entry name" value="RpnA"/>
</dbReference>
<dbReference type="EMBL" id="LATL02000108">
    <property type="protein sequence ID" value="KKD36747.1"/>
    <property type="molecule type" value="Genomic_DNA"/>
</dbReference>
<dbReference type="PATRIC" id="fig|1637645.4.peg.2227"/>
<comment type="caution">
    <text evidence="1">The sequence shown here is derived from an EMBL/GenBank/DDBJ whole genome shotgun (WGS) entry which is preliminary data.</text>
</comment>
<dbReference type="Proteomes" id="UP000033607">
    <property type="component" value="Unassembled WGS sequence"/>
</dbReference>
<proteinExistence type="predicted"/>
<evidence type="ECO:0000313" key="1">
    <source>
        <dbReference type="EMBL" id="KKD36747.1"/>
    </source>
</evidence>
<keyword evidence="1" id="KW-0966">Cell projection</keyword>
<dbReference type="PANTHER" id="PTHR34613">
    <property type="entry name" value="SLL0800 PROTEIN"/>
    <property type="match status" value="1"/>
</dbReference>
<gene>
    <name evidence="1" type="ORF">WN50_18095</name>
</gene>
<keyword evidence="1" id="KW-0282">Flagellum</keyword>
<dbReference type="AlphaFoldDB" id="A0A0F5YDP4"/>
<accession>A0A0F5YDP4</accession>
<reference evidence="1 2" key="1">
    <citation type="submission" date="2015-06" db="EMBL/GenBank/DDBJ databases">
        <title>Draft genome assembly of filamentous brackish cyanobacterium Limnoraphis robusta strain CS-951.</title>
        <authorList>
            <person name="Willis A."/>
            <person name="Parks M."/>
            <person name="Burford M.A."/>
        </authorList>
    </citation>
    <scope>NUCLEOTIDE SEQUENCE [LARGE SCALE GENOMIC DNA]</scope>
    <source>
        <strain evidence="1 2">CS-951</strain>
    </source>
</reference>
<dbReference type="OrthoDB" id="510169at2"/>
<keyword evidence="1" id="KW-0969">Cilium</keyword>